<feature type="compositionally biased region" description="Basic and acidic residues" evidence="5">
    <location>
        <begin position="130"/>
        <end position="142"/>
    </location>
</feature>
<sequence length="1278" mass="141798">MAGKRILDLAALFSASRGVAQKHIALKTRQIDVYNRTSTLARAVRNQTDRVTETAKAASFLASRLNDNVPDWTKEATDNTSPSSQSNDGGHIPSTKSTKEQEHVTENKEGLEQDHFYDRSESNSTVNSRPKGDLDIRQEKANSHPLPDGTIPLKDVEIDTAELNADTTPIKSQVAPTSDPIKGEGLQPKSSDASVIPTPRTKPMSADDARRIQRTFEYQIPSITADATGKSKNPLEEGHDEDSFYDRSKHTSPTLSSLPRAKIPKHTSDVQENGNHLKEDGINIDSFYNETHTTEKIPFTESVPEQEQMPDGINTDLFHSPRIARLLGGKTQGSSRGSLGLKGVKDTPVEQPKLARNKEQETFNVRSSVQAAPTTPDILPKPISDASHKKDEDLEKLAADVSKETSNDTTQPEASSEPGIYRLRESSVPSSRLGRLWNYSGLAAGMVGGAISESLRRVGGGGGEGSFMLSAGNMDRLVTKLSRMRGAALKLGQMISFQDSKMLPPAIQEVMQRVQDRADYMPASQRNKVLTANLGAEWRDLFDEFEEVPLAAASIGQVHRATLKSTGVKVAVKIQYPGVADSIDSDLNNLAILLTASRLLPKGLFLDKTIANARTELGWECDYIREAECGLRFQELLADEEDVFVVPKVYSEASGKQVLTMEYLEGVGVTRIQSFTQEQRDWIGTQILRLCLREITEFKYMQTDPNWTNFLFNAQTNKLELLDFGASREYPEEFINKYTQLLDAASRSERNKVRDLSIDLGYLTGQESKAMLNAHIQSVLTLAEPFLESSPEIYDFKDQTITDRVKALIPVMIRERLAPPPEETYSLHRKLSGAFLLCARLGINIPNDLQTIYNKPNYIRYNMSFKSILEKAKAKGEAFAAQHNFKIPGQSTTHTPLPPQPAPPGYYPQIQPHHQAGAPPPIPQNRPSYSAIHPYWNPSLSPHTPVSDNFRHQLGDHGWGNNELQNYVADGENSFHDENGCLVLRAISSNGKFTSARLTSHTTLARDRGSLIATITPPCASGIWPAFWLLPREPFSWPNDGEVDIMETWNGDATNHTCLHWGHFNGDDWNKHRVVETPVHNMQHSQHTYEFAWNQPENGVGGKMVWYVDGRVVMKAVVPEGTRRLNDFQVIINVAMGGNVCQGQRPEDGAYDLKIHGLKMCDEPTGGWGRFENDFHHGPEGHAIVVFPTSLESSRMLEFMIVKGPNEGDRDSVTGAAGKVIHMPSKLAVYSLEIQTPASVLRTVIIGVGLHHSAHVSNDIRRLVYGNKILRECDESDP</sequence>
<keyword evidence="8" id="KW-1185">Reference proteome</keyword>
<feature type="compositionally biased region" description="Polar residues" evidence="5">
    <location>
        <begin position="78"/>
        <end position="88"/>
    </location>
</feature>
<dbReference type="GO" id="GO:0005524">
    <property type="term" value="F:ATP binding"/>
    <property type="evidence" value="ECO:0007669"/>
    <property type="project" value="UniProtKB-KW"/>
</dbReference>
<gene>
    <name evidence="7" type="ORF">SBOR_8069</name>
</gene>
<dbReference type="GO" id="GO:0006744">
    <property type="term" value="P:ubiquinone biosynthetic process"/>
    <property type="evidence" value="ECO:0007669"/>
    <property type="project" value="TreeGrafter"/>
</dbReference>
<dbReference type="PROSITE" id="PS51762">
    <property type="entry name" value="GH16_2"/>
    <property type="match status" value="1"/>
</dbReference>
<reference evidence="7 8" key="1">
    <citation type="journal article" date="2014" name="Genome Announc.">
        <title>Draft genome sequence of Sclerotinia borealis, a psychrophilic plant pathogenic fungus.</title>
        <authorList>
            <person name="Mardanov A.V."/>
            <person name="Beletsky A.V."/>
            <person name="Kadnikov V.V."/>
            <person name="Ignatov A.N."/>
            <person name="Ravin N.V."/>
        </authorList>
    </citation>
    <scope>NUCLEOTIDE SEQUENCE [LARGE SCALE GENOMIC DNA]</scope>
    <source>
        <strain evidence="8">F-4157</strain>
    </source>
</reference>
<evidence type="ECO:0000256" key="5">
    <source>
        <dbReference type="SAM" id="MobiDB-lite"/>
    </source>
</evidence>
<feature type="region of interest" description="Disordered" evidence="5">
    <location>
        <begin position="171"/>
        <end position="207"/>
    </location>
</feature>
<feature type="region of interest" description="Disordered" evidence="5">
    <location>
        <begin position="328"/>
        <end position="394"/>
    </location>
</feature>
<dbReference type="CDD" id="cd13970">
    <property type="entry name" value="ABC1_ADCK3"/>
    <property type="match status" value="1"/>
</dbReference>
<evidence type="ECO:0000256" key="3">
    <source>
        <dbReference type="ARBA" id="ARBA00022741"/>
    </source>
</evidence>
<dbReference type="Gene3D" id="2.60.120.200">
    <property type="match status" value="1"/>
</dbReference>
<dbReference type="HOGENOM" id="CLU_006533_5_0_1"/>
<dbReference type="GO" id="GO:0004553">
    <property type="term" value="F:hydrolase activity, hydrolyzing O-glycosyl compounds"/>
    <property type="evidence" value="ECO:0007669"/>
    <property type="project" value="InterPro"/>
</dbReference>
<dbReference type="SUPFAM" id="SSF49899">
    <property type="entry name" value="Concanavalin A-like lectins/glucanases"/>
    <property type="match status" value="1"/>
</dbReference>
<accession>W9CAE2</accession>
<evidence type="ECO:0000259" key="6">
    <source>
        <dbReference type="PROSITE" id="PS51762"/>
    </source>
</evidence>
<comment type="similarity">
    <text evidence="1">Belongs to the protein kinase superfamily. ADCK protein kinase family.</text>
</comment>
<dbReference type="InterPro" id="IPR051409">
    <property type="entry name" value="Atypical_kinase_ADCK"/>
</dbReference>
<dbReference type="PANTHER" id="PTHR43851">
    <property type="match status" value="1"/>
</dbReference>
<dbReference type="CDD" id="cd08023">
    <property type="entry name" value="GH16_laminarinase_like"/>
    <property type="match status" value="1"/>
</dbReference>
<dbReference type="GO" id="GO:0005975">
    <property type="term" value="P:carbohydrate metabolic process"/>
    <property type="evidence" value="ECO:0007669"/>
    <property type="project" value="InterPro"/>
</dbReference>
<dbReference type="FunFam" id="2.60.120.200:FF:000428">
    <property type="entry name" value="Uncharacterized protein"/>
    <property type="match status" value="1"/>
</dbReference>
<dbReference type="OrthoDB" id="201153at2759"/>
<protein>
    <recommendedName>
        <fullName evidence="6">GH16 domain-containing protein</fullName>
    </recommendedName>
</protein>
<dbReference type="STRING" id="1432307.W9CAE2"/>
<comment type="caution">
    <text evidence="7">The sequence shown here is derived from an EMBL/GenBank/DDBJ whole genome shotgun (WGS) entry which is preliminary data.</text>
</comment>
<evidence type="ECO:0000313" key="8">
    <source>
        <dbReference type="Proteomes" id="UP000019487"/>
    </source>
</evidence>
<dbReference type="InterPro" id="IPR000757">
    <property type="entry name" value="Beta-glucanase-like"/>
</dbReference>
<feature type="compositionally biased region" description="Basic and acidic residues" evidence="5">
    <location>
        <begin position="233"/>
        <end position="249"/>
    </location>
</feature>
<dbReference type="InterPro" id="IPR034646">
    <property type="entry name" value="ADCK3_dom"/>
</dbReference>
<dbReference type="InterPro" id="IPR013320">
    <property type="entry name" value="ConA-like_dom_sf"/>
</dbReference>
<feature type="compositionally biased region" description="Polar residues" evidence="5">
    <location>
        <begin position="362"/>
        <end position="373"/>
    </location>
</feature>
<dbReference type="Proteomes" id="UP000019487">
    <property type="component" value="Unassembled WGS sequence"/>
</dbReference>
<evidence type="ECO:0000256" key="2">
    <source>
        <dbReference type="ARBA" id="ARBA00022679"/>
    </source>
</evidence>
<dbReference type="InterPro" id="IPR004147">
    <property type="entry name" value="ABC1_dom"/>
</dbReference>
<proteinExistence type="inferred from homology"/>
<dbReference type="PANTHER" id="PTHR43851:SF3">
    <property type="entry name" value="COENZYME Q8"/>
    <property type="match status" value="1"/>
</dbReference>
<feature type="domain" description="GH16" evidence="6">
    <location>
        <begin position="913"/>
        <end position="1173"/>
    </location>
</feature>
<feature type="region of interest" description="Disordered" evidence="5">
    <location>
        <begin position="220"/>
        <end position="260"/>
    </location>
</feature>
<dbReference type="AlphaFoldDB" id="W9CAE2"/>
<keyword evidence="3" id="KW-0547">Nucleotide-binding</keyword>
<evidence type="ECO:0000256" key="4">
    <source>
        <dbReference type="ARBA" id="ARBA00022840"/>
    </source>
</evidence>
<name>W9CAE2_SCLBF</name>
<dbReference type="GO" id="GO:0016740">
    <property type="term" value="F:transferase activity"/>
    <property type="evidence" value="ECO:0007669"/>
    <property type="project" value="UniProtKB-KW"/>
</dbReference>
<evidence type="ECO:0000313" key="7">
    <source>
        <dbReference type="EMBL" id="ESZ91535.1"/>
    </source>
</evidence>
<dbReference type="SUPFAM" id="SSF56112">
    <property type="entry name" value="Protein kinase-like (PK-like)"/>
    <property type="match status" value="1"/>
</dbReference>
<organism evidence="7 8">
    <name type="scientific">Sclerotinia borealis (strain F-4128)</name>
    <dbReference type="NCBI Taxonomy" id="1432307"/>
    <lineage>
        <taxon>Eukaryota</taxon>
        <taxon>Fungi</taxon>
        <taxon>Dikarya</taxon>
        <taxon>Ascomycota</taxon>
        <taxon>Pezizomycotina</taxon>
        <taxon>Leotiomycetes</taxon>
        <taxon>Helotiales</taxon>
        <taxon>Sclerotiniaceae</taxon>
        <taxon>Sclerotinia</taxon>
    </lineage>
</organism>
<feature type="compositionally biased region" description="Basic and acidic residues" evidence="5">
    <location>
        <begin position="97"/>
        <end position="121"/>
    </location>
</feature>
<dbReference type="EMBL" id="AYSA01000485">
    <property type="protein sequence ID" value="ESZ91535.1"/>
    <property type="molecule type" value="Genomic_DNA"/>
</dbReference>
<evidence type="ECO:0000256" key="1">
    <source>
        <dbReference type="ARBA" id="ARBA00009670"/>
    </source>
</evidence>
<dbReference type="Pfam" id="PF03109">
    <property type="entry name" value="ABC1"/>
    <property type="match status" value="1"/>
</dbReference>
<keyword evidence="2" id="KW-0808">Transferase</keyword>
<dbReference type="InterPro" id="IPR011009">
    <property type="entry name" value="Kinase-like_dom_sf"/>
</dbReference>
<keyword evidence="4" id="KW-0067">ATP-binding</keyword>
<feature type="region of interest" description="Disordered" evidence="5">
    <location>
        <begin position="69"/>
        <end position="152"/>
    </location>
</feature>
<dbReference type="Pfam" id="PF26113">
    <property type="entry name" value="GH16_XgeA"/>
    <property type="match status" value="1"/>
</dbReference>